<sequence length="490" mass="53166">MSGFAIAAWISETTRTRPRESSDSLDSCDDSTNSDTRSAKRRKGNGTLRVDGKVDVKSTLPSPTSSMAGDEARTPRKRSAVESLGSGEDEEEPTPRGKVSSAAPVPAPTQLPPSLWATALSLQQTDYPAAGAGAATPSSSSASRPSKRSRSPAKSTADLRSVNIEVRDFYKHSAPRHASVDALLADLDKVAAGVKVVPAIIANAAAREGGNPMHSFHQHQVNKDKYCLSDELAIDEFRQLHRILASAASCREEAQSEAAWNALVHSPLLHHAVESSQCPQVTPFIATTAGIIPALLPRNIYTGHAVGGRLVDFCIAIDVDRDAVTDLLATQSEALCSLNQTMYTPLRQRPIAIVAETKTETAPETGENQLVIWTKAWLNRLRIFGNANLTDVPPLPLLRIKGHEWYLLLAWEEAPSPRTDDDDENESAQLGARKEPKLVLLGDLHIGSTRSILTVYQLVNALRHLTRWADGPFREWYQHSVLGRNSQAPG</sequence>
<reference evidence="3" key="1">
    <citation type="journal article" date="2021" name="Nat. Commun.">
        <title>Genetic determinants of endophytism in the Arabidopsis root mycobiome.</title>
        <authorList>
            <person name="Mesny F."/>
            <person name="Miyauchi S."/>
            <person name="Thiergart T."/>
            <person name="Pickel B."/>
            <person name="Atanasova L."/>
            <person name="Karlsson M."/>
            <person name="Huettel B."/>
            <person name="Barry K.W."/>
            <person name="Haridas S."/>
            <person name="Chen C."/>
            <person name="Bauer D."/>
            <person name="Andreopoulos W."/>
            <person name="Pangilinan J."/>
            <person name="LaButti K."/>
            <person name="Riley R."/>
            <person name="Lipzen A."/>
            <person name="Clum A."/>
            <person name="Drula E."/>
            <person name="Henrissat B."/>
            <person name="Kohler A."/>
            <person name="Grigoriev I.V."/>
            <person name="Martin F.M."/>
            <person name="Hacquard S."/>
        </authorList>
    </citation>
    <scope>NUCLEOTIDE SEQUENCE</scope>
    <source>
        <strain evidence="3">MPI-CAGE-CH-0230</strain>
    </source>
</reference>
<feature type="domain" description="PD-(D/E)XK nuclease-like" evidence="2">
    <location>
        <begin position="222"/>
        <end position="474"/>
    </location>
</feature>
<dbReference type="InterPro" id="IPR046797">
    <property type="entry name" value="PDDEXK_12"/>
</dbReference>
<dbReference type="Pfam" id="PF20516">
    <property type="entry name" value="PDDEXK_12"/>
    <property type="match status" value="1"/>
</dbReference>
<gene>
    <name evidence="3" type="ORF">B0I36DRAFT_334679</name>
</gene>
<dbReference type="OrthoDB" id="5244165at2759"/>
<feature type="region of interest" description="Disordered" evidence="1">
    <location>
        <begin position="1"/>
        <end position="112"/>
    </location>
</feature>
<feature type="region of interest" description="Disordered" evidence="1">
    <location>
        <begin position="129"/>
        <end position="158"/>
    </location>
</feature>
<name>A0A9P8XWN0_9PEZI</name>
<proteinExistence type="predicted"/>
<dbReference type="EMBL" id="JAGTJQ010000010">
    <property type="protein sequence ID" value="KAH7021545.1"/>
    <property type="molecule type" value="Genomic_DNA"/>
</dbReference>
<dbReference type="GeneID" id="70184923"/>
<dbReference type="AlphaFoldDB" id="A0A9P8XWN0"/>
<evidence type="ECO:0000256" key="1">
    <source>
        <dbReference type="SAM" id="MobiDB-lite"/>
    </source>
</evidence>
<accession>A0A9P8XWN0</accession>
<dbReference type="RefSeq" id="XP_046007746.1">
    <property type="nucleotide sequence ID" value="XM_046155377.1"/>
</dbReference>
<feature type="compositionally biased region" description="Low complexity" evidence="1">
    <location>
        <begin position="129"/>
        <end position="144"/>
    </location>
</feature>
<organism evidence="3 4">
    <name type="scientific">Microdochium trichocladiopsis</name>
    <dbReference type="NCBI Taxonomy" id="1682393"/>
    <lineage>
        <taxon>Eukaryota</taxon>
        <taxon>Fungi</taxon>
        <taxon>Dikarya</taxon>
        <taxon>Ascomycota</taxon>
        <taxon>Pezizomycotina</taxon>
        <taxon>Sordariomycetes</taxon>
        <taxon>Xylariomycetidae</taxon>
        <taxon>Xylariales</taxon>
        <taxon>Microdochiaceae</taxon>
        <taxon>Microdochium</taxon>
    </lineage>
</organism>
<keyword evidence="4" id="KW-1185">Reference proteome</keyword>
<evidence type="ECO:0000313" key="3">
    <source>
        <dbReference type="EMBL" id="KAH7021545.1"/>
    </source>
</evidence>
<evidence type="ECO:0000313" key="4">
    <source>
        <dbReference type="Proteomes" id="UP000756346"/>
    </source>
</evidence>
<evidence type="ECO:0000259" key="2">
    <source>
        <dbReference type="Pfam" id="PF20516"/>
    </source>
</evidence>
<dbReference type="Proteomes" id="UP000756346">
    <property type="component" value="Unassembled WGS sequence"/>
</dbReference>
<protein>
    <recommendedName>
        <fullName evidence="2">PD-(D/E)XK nuclease-like domain-containing protein</fullName>
    </recommendedName>
</protein>
<comment type="caution">
    <text evidence="3">The sequence shown here is derived from an EMBL/GenBank/DDBJ whole genome shotgun (WGS) entry which is preliminary data.</text>
</comment>